<dbReference type="RefSeq" id="WP_345372796.1">
    <property type="nucleotide sequence ID" value="NZ_BAABLM010000001.1"/>
</dbReference>
<keyword evidence="7" id="KW-1185">Reference proteome</keyword>
<comment type="similarity">
    <text evidence="1">Belongs to the HipA Ser/Thr kinase family.</text>
</comment>
<evidence type="ECO:0000259" key="4">
    <source>
        <dbReference type="Pfam" id="PF07804"/>
    </source>
</evidence>
<dbReference type="Proteomes" id="UP001501295">
    <property type="component" value="Unassembled WGS sequence"/>
</dbReference>
<proteinExistence type="inferred from homology"/>
<evidence type="ECO:0000256" key="2">
    <source>
        <dbReference type="ARBA" id="ARBA00022679"/>
    </source>
</evidence>
<dbReference type="PANTHER" id="PTHR37419:SF8">
    <property type="entry name" value="TOXIN YJJJ"/>
    <property type="match status" value="1"/>
</dbReference>
<keyword evidence="2" id="KW-0808">Transferase</keyword>
<evidence type="ECO:0000313" key="7">
    <source>
        <dbReference type="Proteomes" id="UP001501295"/>
    </source>
</evidence>
<dbReference type="InterPro" id="IPR052028">
    <property type="entry name" value="HipA_Ser/Thr_kinase"/>
</dbReference>
<dbReference type="Pfam" id="PF13657">
    <property type="entry name" value="Couple_hipA"/>
    <property type="match status" value="1"/>
</dbReference>
<feature type="domain" description="HipA N-terminal subdomain 1" evidence="5">
    <location>
        <begin position="10"/>
        <end position="120"/>
    </location>
</feature>
<dbReference type="InterPro" id="IPR017508">
    <property type="entry name" value="HipA_N1"/>
</dbReference>
<dbReference type="EMBL" id="BAABLM010000001">
    <property type="protein sequence ID" value="GAA4666197.1"/>
    <property type="molecule type" value="Genomic_DNA"/>
</dbReference>
<dbReference type="PANTHER" id="PTHR37419">
    <property type="entry name" value="SERINE/THREONINE-PROTEIN KINASE TOXIN HIPA"/>
    <property type="match status" value="1"/>
</dbReference>
<keyword evidence="3" id="KW-0418">Kinase</keyword>
<gene>
    <name evidence="6" type="ORF">GCM10025780_04760</name>
</gene>
<comment type="caution">
    <text evidence="6">The sequence shown here is derived from an EMBL/GenBank/DDBJ whole genome shotgun (WGS) entry which is preliminary data.</text>
</comment>
<organism evidence="6 7">
    <name type="scientific">Frondihabitans cladoniiphilus</name>
    <dbReference type="NCBI Taxonomy" id="715785"/>
    <lineage>
        <taxon>Bacteria</taxon>
        <taxon>Bacillati</taxon>
        <taxon>Actinomycetota</taxon>
        <taxon>Actinomycetes</taxon>
        <taxon>Micrococcales</taxon>
        <taxon>Microbacteriaceae</taxon>
        <taxon>Frondihabitans</taxon>
    </lineage>
</organism>
<dbReference type="InterPro" id="IPR012893">
    <property type="entry name" value="HipA-like_C"/>
</dbReference>
<evidence type="ECO:0000256" key="1">
    <source>
        <dbReference type="ARBA" id="ARBA00010164"/>
    </source>
</evidence>
<accession>A0ABP8VKI6</accession>
<evidence type="ECO:0000313" key="6">
    <source>
        <dbReference type="EMBL" id="GAA4666197.1"/>
    </source>
</evidence>
<feature type="domain" description="HipA-like C-terminal" evidence="4">
    <location>
        <begin position="169"/>
        <end position="400"/>
    </location>
</feature>
<evidence type="ECO:0000256" key="3">
    <source>
        <dbReference type="ARBA" id="ARBA00022777"/>
    </source>
</evidence>
<dbReference type="Pfam" id="PF07804">
    <property type="entry name" value="HipA_C"/>
    <property type="match status" value="1"/>
</dbReference>
<name>A0ABP8VKI6_9MICO</name>
<evidence type="ECO:0000259" key="5">
    <source>
        <dbReference type="Pfam" id="PF13657"/>
    </source>
</evidence>
<sequence>MPYTPVSAVEVTAWGARVGAVAPDPRLGAYVFEYYPDWVARGVELAPVHLPIARRRHVFPALPEATFHRLPALLADALPDDFGNAIIDAWLARQGIRQSEVTPLDRLAYMSNRAMGALEFRPSRGPRQRVASAVEMSDLVEGARSVLDERFAGDRETEAAIQSLIQVGTSAGGARAKAVIAWNPSTGEIRSGQLPADEGFEFWLLKLDGVGRDSELGSGGEYGRVEYAYSLMARAAGLEMTECRLLEENGRAHFMTKRYDRSPSGKIHALTLCGLTHLDFRQRQTHDYSQYFEALAALGLGPSAREQAFRRMVFNVVAANCDDHTKNFSFLLPGLDSGWELAPAYDVTFAYNPSGQWTYQHLMGVDGAFRDITRADVMRVADRHRVPRAHAVVDEVLEAVAGWRGFAAAAGVAPASAARMEDALPRW</sequence>
<reference evidence="7" key="1">
    <citation type="journal article" date="2019" name="Int. J. Syst. Evol. Microbiol.">
        <title>The Global Catalogue of Microorganisms (GCM) 10K type strain sequencing project: providing services to taxonomists for standard genome sequencing and annotation.</title>
        <authorList>
            <consortium name="The Broad Institute Genomics Platform"/>
            <consortium name="The Broad Institute Genome Sequencing Center for Infectious Disease"/>
            <person name="Wu L."/>
            <person name="Ma J."/>
        </authorList>
    </citation>
    <scope>NUCLEOTIDE SEQUENCE [LARGE SCALE GENOMIC DNA]</scope>
    <source>
        <strain evidence="7">JCM 18956</strain>
    </source>
</reference>
<protein>
    <submittedName>
        <fullName evidence="6">Type II toxin-antitoxin system HipA family toxin</fullName>
    </submittedName>
</protein>